<evidence type="ECO:0000259" key="2">
    <source>
        <dbReference type="Pfam" id="PF01182"/>
    </source>
</evidence>
<evidence type="ECO:0000256" key="1">
    <source>
        <dbReference type="ARBA" id="ARBA00010662"/>
    </source>
</evidence>
<evidence type="ECO:0000313" key="3">
    <source>
        <dbReference type="EMBL" id="CAB5240586.1"/>
    </source>
</evidence>
<dbReference type="GO" id="GO:0017057">
    <property type="term" value="F:6-phosphogluconolactonase activity"/>
    <property type="evidence" value="ECO:0007669"/>
    <property type="project" value="InterPro"/>
</dbReference>
<dbReference type="InterPro" id="IPR037171">
    <property type="entry name" value="NagB/RpiA_transferase-like"/>
</dbReference>
<dbReference type="GO" id="GO:0006098">
    <property type="term" value="P:pentose-phosphate shunt"/>
    <property type="evidence" value="ECO:0007669"/>
    <property type="project" value="InterPro"/>
</dbReference>
<dbReference type="AlphaFoldDB" id="A0A6J7Y0X6"/>
<dbReference type="InterPro" id="IPR039104">
    <property type="entry name" value="6PGL"/>
</dbReference>
<comment type="similarity">
    <text evidence="1">Belongs to the glucosamine/galactosamine-6-phosphate isomerase family. 6-phosphogluconolactonase subfamily.</text>
</comment>
<name>A0A6J7Y0X6_9ZZZZ</name>
<reference evidence="3" key="1">
    <citation type="submission" date="2020-05" db="EMBL/GenBank/DDBJ databases">
        <authorList>
            <person name="Chiriac C."/>
            <person name="Salcher M."/>
            <person name="Ghai R."/>
            <person name="Kavagutti S V."/>
        </authorList>
    </citation>
    <scope>NUCLEOTIDE SEQUENCE</scope>
</reference>
<dbReference type="NCBIfam" id="TIGR01198">
    <property type="entry name" value="pgl"/>
    <property type="match status" value="1"/>
</dbReference>
<dbReference type="GO" id="GO:0005975">
    <property type="term" value="P:carbohydrate metabolic process"/>
    <property type="evidence" value="ECO:0007669"/>
    <property type="project" value="InterPro"/>
</dbReference>
<dbReference type="PANTHER" id="PTHR11054:SF0">
    <property type="entry name" value="6-PHOSPHOGLUCONOLACTONASE"/>
    <property type="match status" value="1"/>
</dbReference>
<sequence>MEDFEDDLDLTIYADEVELCHEVTSQAIDAIQLGLLANGTFHLALTGGTLGLTLTEKMLEQWNTQPDQFVGLHLWWSDERFVESTSTERNALSIRNHLTNKNIVVHESLGSDQVPTLEEAVSNYAKATDGVVMDLIILGVGPDGHVASLFPKQWDENETRSIIAVIDSPKPPLQRISFSMAFINSADEVWIVVAGASKGAAVAAIVEEDRAIPASHVHGVNLTRLIADTEAFLAE</sequence>
<dbReference type="Pfam" id="PF01182">
    <property type="entry name" value="Glucosamine_iso"/>
    <property type="match status" value="1"/>
</dbReference>
<dbReference type="InterPro" id="IPR005900">
    <property type="entry name" value="6-phosphogluconolactonase_DevB"/>
</dbReference>
<gene>
    <name evidence="3" type="ORF">UFOPK3554_00933</name>
</gene>
<dbReference type="SUPFAM" id="SSF100950">
    <property type="entry name" value="NagB/RpiA/CoA transferase-like"/>
    <property type="match status" value="1"/>
</dbReference>
<dbReference type="PANTHER" id="PTHR11054">
    <property type="entry name" value="6-PHOSPHOGLUCONOLACTONASE"/>
    <property type="match status" value="1"/>
</dbReference>
<proteinExistence type="inferred from homology"/>
<dbReference type="EMBL" id="CAFBSG010000013">
    <property type="protein sequence ID" value="CAB5240586.1"/>
    <property type="molecule type" value="Genomic_DNA"/>
</dbReference>
<feature type="domain" description="Glucosamine/galactosamine-6-phosphate isomerase" evidence="2">
    <location>
        <begin position="15"/>
        <end position="218"/>
    </location>
</feature>
<organism evidence="3">
    <name type="scientific">freshwater metagenome</name>
    <dbReference type="NCBI Taxonomy" id="449393"/>
    <lineage>
        <taxon>unclassified sequences</taxon>
        <taxon>metagenomes</taxon>
        <taxon>ecological metagenomes</taxon>
    </lineage>
</organism>
<accession>A0A6J7Y0X6</accession>
<dbReference type="InterPro" id="IPR006148">
    <property type="entry name" value="Glc/Gal-6P_isomerase"/>
</dbReference>
<protein>
    <submittedName>
        <fullName evidence="3">Unannotated protein</fullName>
    </submittedName>
</protein>
<dbReference type="Gene3D" id="3.40.50.1360">
    <property type="match status" value="1"/>
</dbReference>